<organism evidence="2 3">
    <name type="scientific">Datura stramonium</name>
    <name type="common">Jimsonweed</name>
    <name type="synonym">Common thornapple</name>
    <dbReference type="NCBI Taxonomy" id="4076"/>
    <lineage>
        <taxon>Eukaryota</taxon>
        <taxon>Viridiplantae</taxon>
        <taxon>Streptophyta</taxon>
        <taxon>Embryophyta</taxon>
        <taxon>Tracheophyta</taxon>
        <taxon>Spermatophyta</taxon>
        <taxon>Magnoliopsida</taxon>
        <taxon>eudicotyledons</taxon>
        <taxon>Gunneridae</taxon>
        <taxon>Pentapetalae</taxon>
        <taxon>asterids</taxon>
        <taxon>lamiids</taxon>
        <taxon>Solanales</taxon>
        <taxon>Solanaceae</taxon>
        <taxon>Solanoideae</taxon>
        <taxon>Datureae</taxon>
        <taxon>Datura</taxon>
    </lineage>
</organism>
<comment type="caution">
    <text evidence="2">The sequence shown here is derived from an EMBL/GenBank/DDBJ whole genome shotgun (WGS) entry which is preliminary data.</text>
</comment>
<keyword evidence="3" id="KW-1185">Reference proteome</keyword>
<dbReference type="EMBL" id="JACEIK010007647">
    <property type="protein sequence ID" value="MCE3050502.1"/>
    <property type="molecule type" value="Genomic_DNA"/>
</dbReference>
<dbReference type="Proteomes" id="UP000823775">
    <property type="component" value="Unassembled WGS sequence"/>
</dbReference>
<protein>
    <submittedName>
        <fullName evidence="2">Uncharacterized protein</fullName>
    </submittedName>
</protein>
<feature type="compositionally biased region" description="Polar residues" evidence="1">
    <location>
        <begin position="42"/>
        <end position="52"/>
    </location>
</feature>
<feature type="compositionally biased region" description="Basic and acidic residues" evidence="1">
    <location>
        <begin position="82"/>
        <end position="92"/>
    </location>
</feature>
<reference evidence="2 3" key="1">
    <citation type="journal article" date="2021" name="BMC Genomics">
        <title>Datura genome reveals duplications of psychoactive alkaloid biosynthetic genes and high mutation rate following tissue culture.</title>
        <authorList>
            <person name="Rajewski A."/>
            <person name="Carter-House D."/>
            <person name="Stajich J."/>
            <person name="Litt A."/>
        </authorList>
    </citation>
    <scope>NUCLEOTIDE SEQUENCE [LARGE SCALE GENOMIC DNA]</scope>
    <source>
        <strain evidence="2">AR-01</strain>
    </source>
</reference>
<sequence>MCLTTLDMYARIQRITYQNEEQTDNEFDIRDNPSLTQLTKIVNQTKLANGQSDDSDRDNLHDYREEDDQLSDEADDLDEDDTPIHPEPELEPRGGGGNRYGRREASHHLVDEDEVGFDQQKQTSAYDNISLYHPVMNIGNPQCETSISSGISYYPSMDMVTPVAASLGFAAFSNSPSLNQFRGAIDNIFDYETDSSTQNWRQ</sequence>
<evidence type="ECO:0000256" key="1">
    <source>
        <dbReference type="SAM" id="MobiDB-lite"/>
    </source>
</evidence>
<accession>A0ABS8WK93</accession>
<evidence type="ECO:0000313" key="2">
    <source>
        <dbReference type="EMBL" id="MCE3050502.1"/>
    </source>
</evidence>
<evidence type="ECO:0000313" key="3">
    <source>
        <dbReference type="Proteomes" id="UP000823775"/>
    </source>
</evidence>
<name>A0ABS8WK93_DATST</name>
<proteinExistence type="predicted"/>
<feature type="region of interest" description="Disordered" evidence="1">
    <location>
        <begin position="42"/>
        <end position="102"/>
    </location>
</feature>
<gene>
    <name evidence="2" type="ORF">HAX54_047388</name>
</gene>
<feature type="compositionally biased region" description="Acidic residues" evidence="1">
    <location>
        <begin position="65"/>
        <end position="81"/>
    </location>
</feature>